<proteinExistence type="predicted"/>
<comment type="caution">
    <text evidence="1">The sequence shown here is derived from an EMBL/GenBank/DDBJ whole genome shotgun (WGS) entry which is preliminary data.</text>
</comment>
<evidence type="ECO:0008006" key="3">
    <source>
        <dbReference type="Google" id="ProtNLM"/>
    </source>
</evidence>
<gene>
    <name evidence="1" type="ORF">ACFO0C_15295</name>
</gene>
<name>A0ABV8IVD3_9ACTN</name>
<evidence type="ECO:0000313" key="1">
    <source>
        <dbReference type="EMBL" id="MFC4066298.1"/>
    </source>
</evidence>
<keyword evidence="2" id="KW-1185">Reference proteome</keyword>
<evidence type="ECO:0000313" key="2">
    <source>
        <dbReference type="Proteomes" id="UP001595867"/>
    </source>
</evidence>
<dbReference type="RefSeq" id="WP_378067267.1">
    <property type="nucleotide sequence ID" value="NZ_JBHSBL010000015.1"/>
</dbReference>
<accession>A0ABV8IVD3</accession>
<reference evidence="2" key="1">
    <citation type="journal article" date="2019" name="Int. J. Syst. Evol. Microbiol.">
        <title>The Global Catalogue of Microorganisms (GCM) 10K type strain sequencing project: providing services to taxonomists for standard genome sequencing and annotation.</title>
        <authorList>
            <consortium name="The Broad Institute Genomics Platform"/>
            <consortium name="The Broad Institute Genome Sequencing Center for Infectious Disease"/>
            <person name="Wu L."/>
            <person name="Ma J."/>
        </authorList>
    </citation>
    <scope>NUCLEOTIDE SEQUENCE [LARGE SCALE GENOMIC DNA]</scope>
    <source>
        <strain evidence="2">TBRC 5832</strain>
    </source>
</reference>
<organism evidence="1 2">
    <name type="scientific">Actinoplanes subglobosus</name>
    <dbReference type="NCBI Taxonomy" id="1547892"/>
    <lineage>
        <taxon>Bacteria</taxon>
        <taxon>Bacillati</taxon>
        <taxon>Actinomycetota</taxon>
        <taxon>Actinomycetes</taxon>
        <taxon>Micromonosporales</taxon>
        <taxon>Micromonosporaceae</taxon>
        <taxon>Actinoplanes</taxon>
    </lineage>
</organism>
<protein>
    <recommendedName>
        <fullName evidence="3">Transposase</fullName>
    </recommendedName>
</protein>
<sequence length="82" mass="8964">MVQEGDMQPRESAEIPAAAMRVLGPCVAPPTAALHDAIADKLKGWSNSPDAVLRALETKYPEIRIEHINYVLRERSGAGRAR</sequence>
<dbReference type="EMBL" id="JBHSBL010000015">
    <property type="protein sequence ID" value="MFC4066298.1"/>
    <property type="molecule type" value="Genomic_DNA"/>
</dbReference>
<dbReference type="Proteomes" id="UP001595867">
    <property type="component" value="Unassembled WGS sequence"/>
</dbReference>